<keyword evidence="10" id="KW-1185">Reference proteome</keyword>
<keyword evidence="3 7" id="KW-0812">Transmembrane</keyword>
<feature type="transmembrane region" description="Helical" evidence="7">
    <location>
        <begin position="208"/>
        <end position="227"/>
    </location>
</feature>
<evidence type="ECO:0000256" key="2">
    <source>
        <dbReference type="ARBA" id="ARBA00022475"/>
    </source>
</evidence>
<keyword evidence="2" id="KW-1003">Cell membrane</keyword>
<evidence type="ECO:0000256" key="1">
    <source>
        <dbReference type="ARBA" id="ARBA00004651"/>
    </source>
</evidence>
<feature type="transmembrane region" description="Helical" evidence="7">
    <location>
        <begin position="182"/>
        <end position="202"/>
    </location>
</feature>
<evidence type="ECO:0000256" key="5">
    <source>
        <dbReference type="ARBA" id="ARBA00023136"/>
    </source>
</evidence>
<reference evidence="9 10" key="1">
    <citation type="submission" date="2019-05" db="EMBL/GenBank/DDBJ databases">
        <title>Georgenia *** sp. nov., and Georgenia *** sp. nov., isolated from the intestinal contents of plateau pika (Ochotona curzoniae) in the Qinghai-Tibet plateau of China.</title>
        <authorList>
            <person name="Tian Z."/>
        </authorList>
    </citation>
    <scope>NUCLEOTIDE SEQUENCE [LARGE SCALE GENOMIC DNA]</scope>
    <source>
        <strain evidence="9 10">Z294</strain>
    </source>
</reference>
<evidence type="ECO:0000256" key="4">
    <source>
        <dbReference type="ARBA" id="ARBA00022989"/>
    </source>
</evidence>
<evidence type="ECO:0000256" key="3">
    <source>
        <dbReference type="ARBA" id="ARBA00022692"/>
    </source>
</evidence>
<evidence type="ECO:0000256" key="6">
    <source>
        <dbReference type="SAM" id="MobiDB-lite"/>
    </source>
</evidence>
<dbReference type="InterPro" id="IPR018076">
    <property type="entry name" value="T2SS_GspF_dom"/>
</dbReference>
<evidence type="ECO:0000259" key="8">
    <source>
        <dbReference type="Pfam" id="PF00482"/>
    </source>
</evidence>
<feature type="region of interest" description="Disordered" evidence="6">
    <location>
        <begin position="241"/>
        <end position="262"/>
    </location>
</feature>
<name>A0ABX5VJ48_9MICO</name>
<accession>A0ABX5VJ48</accession>
<evidence type="ECO:0000313" key="10">
    <source>
        <dbReference type="Proteomes" id="UP000313948"/>
    </source>
</evidence>
<feature type="compositionally biased region" description="Low complexity" evidence="6">
    <location>
        <begin position="1"/>
        <end position="12"/>
    </location>
</feature>
<proteinExistence type="predicted"/>
<dbReference type="Proteomes" id="UP000313948">
    <property type="component" value="Chromosome"/>
</dbReference>
<feature type="region of interest" description="Disordered" evidence="6">
    <location>
        <begin position="1"/>
        <end position="28"/>
    </location>
</feature>
<dbReference type="EMBL" id="CP040899">
    <property type="protein sequence ID" value="QDB78105.1"/>
    <property type="molecule type" value="Genomic_DNA"/>
</dbReference>
<evidence type="ECO:0000256" key="7">
    <source>
        <dbReference type="SAM" id="Phobius"/>
    </source>
</evidence>
<feature type="domain" description="Type II secretion system protein GspF" evidence="8">
    <location>
        <begin position="75"/>
        <end position="197"/>
    </location>
</feature>
<keyword evidence="4 7" id="KW-1133">Transmembrane helix</keyword>
<keyword evidence="5 7" id="KW-0472">Membrane</keyword>
<evidence type="ECO:0000313" key="9">
    <source>
        <dbReference type="EMBL" id="QDB78105.1"/>
    </source>
</evidence>
<comment type="subcellular location">
    <subcellularLocation>
        <location evidence="1">Cell membrane</location>
        <topology evidence="1">Multi-pass membrane protein</topology>
    </subcellularLocation>
</comment>
<dbReference type="Pfam" id="PF00482">
    <property type="entry name" value="T2SSF"/>
    <property type="match status" value="1"/>
</dbReference>
<sequence>MRHGAAGHSPGRGPRGPGVAGARRPARPPGVAVSPALALLLTALAVLARVPGRPPPGWTRPVGPVRLPQVRRRRPPDLAVVVTEVASRLRAGAPPAEAWAHAVDRALGPSGEPGDALVRLERRCARDPRTAGAVRTVVAADRLTEELGAPLATVLDRCAATLTEAEQARDARRVALAGPRSTARILAGLPLLGLLLGVGLGADPWGAALDGGWGTASVLLGLGLLLAGRRWTRALVGAAERPSGAGGRRAARRARLPARSLP</sequence>
<organism evidence="9 10">
    <name type="scientific">Georgenia wutianyii</name>
    <dbReference type="NCBI Taxonomy" id="2585135"/>
    <lineage>
        <taxon>Bacteria</taxon>
        <taxon>Bacillati</taxon>
        <taxon>Actinomycetota</taxon>
        <taxon>Actinomycetes</taxon>
        <taxon>Micrococcales</taxon>
        <taxon>Bogoriellaceae</taxon>
        <taxon>Georgenia</taxon>
    </lineage>
</organism>
<protein>
    <recommendedName>
        <fullName evidence="8">Type II secretion system protein GspF domain-containing protein</fullName>
    </recommendedName>
</protein>
<gene>
    <name evidence="9" type="ORF">FE251_01005</name>
</gene>